<comment type="caution">
    <text evidence="2">The sequence shown here is derived from an EMBL/GenBank/DDBJ whole genome shotgun (WGS) entry which is preliminary data.</text>
</comment>
<proteinExistence type="predicted"/>
<dbReference type="EMBL" id="RXIA01000014">
    <property type="protein sequence ID" value="RVU70728.1"/>
    <property type="molecule type" value="Genomic_DNA"/>
</dbReference>
<sequence>MPKRHHKWEFILLLVIALGAFYTWGKLHYQRDHQINRMVAELQQPKADITSYIVPSNPDIEVNRKTLEPLQAYFKENKTVAKRLARDLKAHNGNGQIGLIRSGRYFLLFPKYQLRVEVYHPQVKSNHLHSQLTVNGKNLGKMDGADNDFYQDLGLVFPGRYHLAVKTKVQGRKLTADSITNIWSNRTVNMMIKTGTFQIRSVPKGIVYINDHRAKKLDDNGQATFKNYPLAKGMELFIQTSYAGRKIRSEKVKNLATAINPSFSRSDDNVSDYGNAPAYNGNEKDAVYQDVEGDYIVNPHWPGLVDQAEAAKILAANYLKADHDSFEKGKDNDSFKLLKKQNKVFAKGKKKLKVKVKITQILPAGKNYSLVNHQVIYRYRGHHHKRVKKTVQYKNAMFHQVKDQGQLIEKLGTKIVGRR</sequence>
<dbReference type="PANTHER" id="PTHR40038:SF1">
    <property type="entry name" value="MEMBRANE-ASSOCIATED PROTEIN TCAA"/>
    <property type="match status" value="1"/>
</dbReference>
<accession>A0A437SUW4</accession>
<evidence type="ECO:0000313" key="3">
    <source>
        <dbReference type="Proteomes" id="UP000288291"/>
    </source>
</evidence>
<dbReference type="Pfam" id="PF22820">
    <property type="entry name" value="TcaA_3rd_4th"/>
    <property type="match status" value="1"/>
</dbReference>
<dbReference type="Proteomes" id="UP000288291">
    <property type="component" value="Unassembled WGS sequence"/>
</dbReference>
<gene>
    <name evidence="2" type="ORF">EJK17_06015</name>
</gene>
<organism evidence="2 3">
    <name type="scientific">Lactobacillus xujianguonis</name>
    <dbReference type="NCBI Taxonomy" id="2495899"/>
    <lineage>
        <taxon>Bacteria</taxon>
        <taxon>Bacillati</taxon>
        <taxon>Bacillota</taxon>
        <taxon>Bacilli</taxon>
        <taxon>Lactobacillales</taxon>
        <taxon>Lactobacillaceae</taxon>
        <taxon>Lactobacillus</taxon>
    </lineage>
</organism>
<protein>
    <recommendedName>
        <fullName evidence="1">TcaA 4th domain-containing protein</fullName>
    </recommendedName>
</protein>
<keyword evidence="3" id="KW-1185">Reference proteome</keyword>
<evidence type="ECO:0000313" key="2">
    <source>
        <dbReference type="EMBL" id="RVU70728.1"/>
    </source>
</evidence>
<feature type="domain" description="TcaA 4th" evidence="1">
    <location>
        <begin position="196"/>
        <end position="253"/>
    </location>
</feature>
<dbReference type="PANTHER" id="PTHR40038">
    <property type="entry name" value="MEMBRANE-ASSOCIATED PROTEIN TCAA"/>
    <property type="match status" value="1"/>
</dbReference>
<reference evidence="2 3" key="1">
    <citation type="submission" date="2018-12" db="EMBL/GenBank/DDBJ databases">
        <authorList>
            <person name="Meng J."/>
        </authorList>
    </citation>
    <scope>NUCLEOTIDE SEQUENCE [LARGE SCALE GENOMIC DNA]</scope>
    <source>
        <strain evidence="2 3">HT111-2</strain>
    </source>
</reference>
<name>A0A437SUW4_9LACO</name>
<dbReference type="AlphaFoldDB" id="A0A437SUW4"/>
<evidence type="ECO:0000259" key="1">
    <source>
        <dbReference type="Pfam" id="PF22820"/>
    </source>
</evidence>
<dbReference type="InterPro" id="IPR054530">
    <property type="entry name" value="TcaA_4th"/>
</dbReference>